<evidence type="ECO:0000256" key="2">
    <source>
        <dbReference type="ARBA" id="ARBA00001946"/>
    </source>
</evidence>
<comment type="similarity">
    <text evidence="4 10">Belongs to the HAD-like hydrolase superfamily. CbbY/CbbZ/Gph/YieH family.</text>
</comment>
<evidence type="ECO:0000313" key="11">
    <source>
        <dbReference type="EMBL" id="GHF29246.1"/>
    </source>
</evidence>
<dbReference type="PANTHER" id="PTHR43434:SF1">
    <property type="entry name" value="PHOSPHOGLYCOLATE PHOSPHATASE"/>
    <property type="match status" value="1"/>
</dbReference>
<comment type="caution">
    <text evidence="11">The sequence shown here is derived from an EMBL/GenBank/DDBJ whole genome shotgun (WGS) entry which is preliminary data.</text>
</comment>
<evidence type="ECO:0000256" key="4">
    <source>
        <dbReference type="ARBA" id="ARBA00006171"/>
    </source>
</evidence>
<dbReference type="EC" id="3.1.3.18" evidence="5 10"/>
<evidence type="ECO:0000256" key="3">
    <source>
        <dbReference type="ARBA" id="ARBA00004818"/>
    </source>
</evidence>
<keyword evidence="9 10" id="KW-0119">Carbohydrate metabolism</keyword>
<feature type="binding site" evidence="10">
    <location>
        <position position="174"/>
    </location>
    <ligand>
        <name>Mg(2+)</name>
        <dbReference type="ChEBI" id="CHEBI:18420"/>
    </ligand>
</feature>
<dbReference type="GO" id="GO:0006281">
    <property type="term" value="P:DNA repair"/>
    <property type="evidence" value="ECO:0007669"/>
    <property type="project" value="TreeGrafter"/>
</dbReference>
<dbReference type="InterPro" id="IPR023198">
    <property type="entry name" value="PGP-like_dom2"/>
</dbReference>
<comment type="pathway">
    <text evidence="3 10">Organic acid metabolism; glycolate biosynthesis; glycolate from 2-phosphoglycolate: step 1/1.</text>
</comment>
<evidence type="ECO:0000256" key="1">
    <source>
        <dbReference type="ARBA" id="ARBA00000830"/>
    </source>
</evidence>
<dbReference type="EMBL" id="BNCI01000002">
    <property type="protein sequence ID" value="GHF29246.1"/>
    <property type="molecule type" value="Genomic_DNA"/>
</dbReference>
<dbReference type="SFLD" id="SFLDG01135">
    <property type="entry name" value="C1.5.6:_HAD__Beta-PGM__Phospha"/>
    <property type="match status" value="1"/>
</dbReference>
<dbReference type="GO" id="GO:0005975">
    <property type="term" value="P:carbohydrate metabolic process"/>
    <property type="evidence" value="ECO:0007669"/>
    <property type="project" value="InterPro"/>
</dbReference>
<evidence type="ECO:0000256" key="5">
    <source>
        <dbReference type="ARBA" id="ARBA00013078"/>
    </source>
</evidence>
<keyword evidence="8 10" id="KW-0460">Magnesium</keyword>
<name>A0A919EA51_9PROT</name>
<feature type="active site" description="Nucleophile" evidence="10">
    <location>
        <position position="14"/>
    </location>
</feature>
<comment type="function">
    <text evidence="10">Specifically catalyzes the dephosphorylation of 2-phosphoglycolate. Is involved in the dissimilation of the intracellular 2-phosphoglycolate formed during the DNA repair of 3'-phosphoglycolate ends, a major class of DNA lesions induced by oxidative stress.</text>
</comment>
<dbReference type="SUPFAM" id="SSF56784">
    <property type="entry name" value="HAD-like"/>
    <property type="match status" value="1"/>
</dbReference>
<accession>A0A919EA51</accession>
<proteinExistence type="inferred from homology"/>
<dbReference type="SFLD" id="SFLDS00003">
    <property type="entry name" value="Haloacid_Dehalogenase"/>
    <property type="match status" value="1"/>
</dbReference>
<evidence type="ECO:0000256" key="9">
    <source>
        <dbReference type="ARBA" id="ARBA00023277"/>
    </source>
</evidence>
<reference evidence="11" key="2">
    <citation type="submission" date="2020-09" db="EMBL/GenBank/DDBJ databases">
        <authorList>
            <person name="Sun Q."/>
            <person name="Kim S."/>
        </authorList>
    </citation>
    <scope>NUCLEOTIDE SEQUENCE</scope>
    <source>
        <strain evidence="11">KCTC 42590</strain>
    </source>
</reference>
<dbReference type="SFLD" id="SFLDG01129">
    <property type="entry name" value="C1.5:_HAD__Beta-PGM__Phosphata"/>
    <property type="match status" value="1"/>
</dbReference>
<evidence type="ECO:0000256" key="6">
    <source>
        <dbReference type="ARBA" id="ARBA00022723"/>
    </source>
</evidence>
<comment type="catalytic activity">
    <reaction evidence="1 10">
        <text>2-phosphoglycolate + H2O = glycolate + phosphate</text>
        <dbReference type="Rhea" id="RHEA:14369"/>
        <dbReference type="ChEBI" id="CHEBI:15377"/>
        <dbReference type="ChEBI" id="CHEBI:29805"/>
        <dbReference type="ChEBI" id="CHEBI:43474"/>
        <dbReference type="ChEBI" id="CHEBI:58033"/>
        <dbReference type="EC" id="3.1.3.18"/>
    </reaction>
</comment>
<evidence type="ECO:0000256" key="10">
    <source>
        <dbReference type="HAMAP-Rule" id="MF_00495"/>
    </source>
</evidence>
<sequence>MKPHQFPVNSILFDLDGTLVDTAPDLHRATNHVMQEIGRPAIDIDDVRHMVGQGAKKLMELGLEATGGMNGHDLDTLLPIFLEYYADNLAIDSQLYPDTIGMLETLTGKGIKLAVCTNKPAYLAIPLLEALGIADFFPVITGGDTFPFRKPDPRHLLETQKKLACDGPSLMVGDSINDIAAANNAQWPSVAVSFGYTDIPAAELGASVTIDSLITLPDLICKA</sequence>
<dbReference type="HAMAP" id="MF_00495">
    <property type="entry name" value="GPH_hydrolase_bact"/>
    <property type="match status" value="1"/>
</dbReference>
<evidence type="ECO:0000256" key="8">
    <source>
        <dbReference type="ARBA" id="ARBA00022842"/>
    </source>
</evidence>
<keyword evidence="7 10" id="KW-0378">Hydrolase</keyword>
<comment type="cofactor">
    <cofactor evidence="2 10">
        <name>Mg(2+)</name>
        <dbReference type="ChEBI" id="CHEBI:18420"/>
    </cofactor>
</comment>
<dbReference type="Proteomes" id="UP000630923">
    <property type="component" value="Unassembled WGS sequence"/>
</dbReference>
<dbReference type="NCBIfam" id="TIGR01549">
    <property type="entry name" value="HAD-SF-IA-v1"/>
    <property type="match status" value="1"/>
</dbReference>
<feature type="binding site" evidence="10">
    <location>
        <position position="16"/>
    </location>
    <ligand>
        <name>Mg(2+)</name>
        <dbReference type="ChEBI" id="CHEBI:18420"/>
    </ligand>
</feature>
<dbReference type="GO" id="GO:0008967">
    <property type="term" value="F:phosphoglycolate phosphatase activity"/>
    <property type="evidence" value="ECO:0007669"/>
    <property type="project" value="UniProtKB-UniRule"/>
</dbReference>
<dbReference type="InterPro" id="IPR036412">
    <property type="entry name" value="HAD-like_sf"/>
</dbReference>
<dbReference type="Gene3D" id="3.40.50.1000">
    <property type="entry name" value="HAD superfamily/HAD-like"/>
    <property type="match status" value="1"/>
</dbReference>
<dbReference type="GO" id="GO:0005829">
    <property type="term" value="C:cytosol"/>
    <property type="evidence" value="ECO:0007669"/>
    <property type="project" value="TreeGrafter"/>
</dbReference>
<evidence type="ECO:0000313" key="12">
    <source>
        <dbReference type="Proteomes" id="UP000630923"/>
    </source>
</evidence>
<dbReference type="PANTHER" id="PTHR43434">
    <property type="entry name" value="PHOSPHOGLYCOLATE PHOSPHATASE"/>
    <property type="match status" value="1"/>
</dbReference>
<dbReference type="GO" id="GO:0046872">
    <property type="term" value="F:metal ion binding"/>
    <property type="evidence" value="ECO:0007669"/>
    <property type="project" value="UniProtKB-KW"/>
</dbReference>
<dbReference type="InterPro" id="IPR050155">
    <property type="entry name" value="HAD-like_hydrolase_sf"/>
</dbReference>
<feature type="binding site" evidence="10">
    <location>
        <position position="14"/>
    </location>
    <ligand>
        <name>Mg(2+)</name>
        <dbReference type="ChEBI" id="CHEBI:18420"/>
    </ligand>
</feature>
<dbReference type="Pfam" id="PF13419">
    <property type="entry name" value="HAD_2"/>
    <property type="match status" value="1"/>
</dbReference>
<dbReference type="InterPro" id="IPR041492">
    <property type="entry name" value="HAD_2"/>
</dbReference>
<dbReference type="GO" id="GO:0046295">
    <property type="term" value="P:glycolate biosynthetic process"/>
    <property type="evidence" value="ECO:0007669"/>
    <property type="project" value="UniProtKB-UniRule"/>
</dbReference>
<keyword evidence="6 10" id="KW-0479">Metal-binding</keyword>
<organism evidence="11 12">
    <name type="scientific">Kordiimonas sediminis</name>
    <dbReference type="NCBI Taxonomy" id="1735581"/>
    <lineage>
        <taxon>Bacteria</taxon>
        <taxon>Pseudomonadati</taxon>
        <taxon>Pseudomonadota</taxon>
        <taxon>Alphaproteobacteria</taxon>
        <taxon>Kordiimonadales</taxon>
        <taxon>Kordiimonadaceae</taxon>
        <taxon>Kordiimonas</taxon>
    </lineage>
</organism>
<keyword evidence="12" id="KW-1185">Reference proteome</keyword>
<dbReference type="InterPro" id="IPR037512">
    <property type="entry name" value="PGPase_prok"/>
</dbReference>
<dbReference type="AlphaFoldDB" id="A0A919EA51"/>
<dbReference type="InterPro" id="IPR006439">
    <property type="entry name" value="HAD-SF_hydro_IA"/>
</dbReference>
<dbReference type="RefSeq" id="WP_191253546.1">
    <property type="nucleotide sequence ID" value="NZ_BNCI01000002.1"/>
</dbReference>
<evidence type="ECO:0000256" key="7">
    <source>
        <dbReference type="ARBA" id="ARBA00022801"/>
    </source>
</evidence>
<reference evidence="11" key="1">
    <citation type="journal article" date="2014" name="Int. J. Syst. Evol. Microbiol.">
        <title>Complete genome sequence of Corynebacterium casei LMG S-19264T (=DSM 44701T), isolated from a smear-ripened cheese.</title>
        <authorList>
            <consortium name="US DOE Joint Genome Institute (JGI-PGF)"/>
            <person name="Walter F."/>
            <person name="Albersmeier A."/>
            <person name="Kalinowski J."/>
            <person name="Ruckert C."/>
        </authorList>
    </citation>
    <scope>NUCLEOTIDE SEQUENCE</scope>
    <source>
        <strain evidence="11">KCTC 42590</strain>
    </source>
</reference>
<dbReference type="InterPro" id="IPR023214">
    <property type="entry name" value="HAD_sf"/>
</dbReference>
<dbReference type="Gene3D" id="1.10.150.240">
    <property type="entry name" value="Putative phosphatase, domain 2"/>
    <property type="match status" value="1"/>
</dbReference>
<protein>
    <recommendedName>
        <fullName evidence="5 10">Phosphoglycolate phosphatase</fullName>
        <shortName evidence="10">PGP</shortName>
        <shortName evidence="10">PGPase</shortName>
        <ecNumber evidence="5 10">3.1.3.18</ecNumber>
    </recommendedName>
</protein>
<gene>
    <name evidence="11" type="primary">gph</name>
    <name evidence="11" type="ORF">GCM10017044_25620</name>
</gene>